<dbReference type="Proteomes" id="UP000010433">
    <property type="component" value="Unassembled WGS sequence"/>
</dbReference>
<reference evidence="2 3" key="1">
    <citation type="submission" date="2012-05" db="EMBL/GenBank/DDBJ databases">
        <authorList>
            <person name="Weinstock G."/>
            <person name="Sodergren E."/>
            <person name="Lobos E.A."/>
            <person name="Fulton L."/>
            <person name="Fulton R."/>
            <person name="Courtney L."/>
            <person name="Fronick C."/>
            <person name="O'Laughlin M."/>
            <person name="Godfrey J."/>
            <person name="Wilson R.M."/>
            <person name="Miner T."/>
            <person name="Farmer C."/>
            <person name="Delehaunty K."/>
            <person name="Cordes M."/>
            <person name="Minx P."/>
            <person name="Tomlinson C."/>
            <person name="Chen J."/>
            <person name="Wollam A."/>
            <person name="Pepin K.H."/>
            <person name="Bhonagiri V."/>
            <person name="Zhang X."/>
            <person name="Suruliraj S."/>
            <person name="Warren W."/>
            <person name="Mitreva M."/>
            <person name="Mardis E.R."/>
            <person name="Wilson R.K."/>
        </authorList>
    </citation>
    <scope>NUCLEOTIDE SEQUENCE [LARGE SCALE GENOMIC DNA]</scope>
    <source>
        <strain evidence="2 3">F0055</strain>
    </source>
</reference>
<dbReference type="Gene3D" id="3.40.50.880">
    <property type="match status" value="1"/>
</dbReference>
<keyword evidence="3" id="KW-1185">Reference proteome</keyword>
<dbReference type="PANTHER" id="PTHR48094">
    <property type="entry name" value="PROTEIN/NUCLEIC ACID DEGLYCASE DJ-1-RELATED"/>
    <property type="match status" value="1"/>
</dbReference>
<dbReference type="SUPFAM" id="SSF52317">
    <property type="entry name" value="Class I glutamine amidotransferase-like"/>
    <property type="match status" value="1"/>
</dbReference>
<name>L1NEC0_9BACT</name>
<dbReference type="InterPro" id="IPR002818">
    <property type="entry name" value="DJ-1/PfpI"/>
</dbReference>
<sequence>MAKVYQLMADGFEEIEALAPVDILRRGEVDIQMVSITGTELVTSAHGVVIKTDVLFENADLTDADLLILPGGMPGASNLNSHEGVRKALIEQVNKGRKVGAICAAPMVLGSIGVLKGKRATCYPGFEKYLDGAQYTGELVTVDGNIITGEGPAAVLPYAYRLLSILVGEAKTRDIEDGMRYTHLMA</sequence>
<organism evidence="2 3">
    <name type="scientific">Hoylesella saccharolytica F0055</name>
    <dbReference type="NCBI Taxonomy" id="1127699"/>
    <lineage>
        <taxon>Bacteria</taxon>
        <taxon>Pseudomonadati</taxon>
        <taxon>Bacteroidota</taxon>
        <taxon>Bacteroidia</taxon>
        <taxon>Bacteroidales</taxon>
        <taxon>Prevotellaceae</taxon>
        <taxon>Hoylesella</taxon>
    </lineage>
</organism>
<dbReference type="EMBL" id="AMEP01000065">
    <property type="protein sequence ID" value="EKY01630.1"/>
    <property type="molecule type" value="Genomic_DNA"/>
</dbReference>
<dbReference type="InterPro" id="IPR050325">
    <property type="entry name" value="Prot/Nucl_acid_deglycase"/>
</dbReference>
<evidence type="ECO:0000259" key="1">
    <source>
        <dbReference type="Pfam" id="PF01965"/>
    </source>
</evidence>
<dbReference type="Pfam" id="PF01965">
    <property type="entry name" value="DJ-1_PfpI"/>
    <property type="match status" value="1"/>
</dbReference>
<dbReference type="InterPro" id="IPR006287">
    <property type="entry name" value="DJ-1"/>
</dbReference>
<dbReference type="HOGENOM" id="CLU_000445_44_2_10"/>
<comment type="caution">
    <text evidence="2">The sequence shown here is derived from an EMBL/GenBank/DDBJ whole genome shotgun (WGS) entry which is preliminary data.</text>
</comment>
<dbReference type="PATRIC" id="fig|1127699.3.peg.912"/>
<dbReference type="OrthoDB" id="9792284at2"/>
<dbReference type="CDD" id="cd03135">
    <property type="entry name" value="GATase1_DJ-1"/>
    <property type="match status" value="1"/>
</dbReference>
<dbReference type="PANTHER" id="PTHR48094:SF12">
    <property type="entry name" value="PARKINSON DISEASE PROTEIN 7 HOMOLOG"/>
    <property type="match status" value="1"/>
</dbReference>
<dbReference type="InterPro" id="IPR029062">
    <property type="entry name" value="Class_I_gatase-like"/>
</dbReference>
<feature type="domain" description="DJ-1/PfpI" evidence="1">
    <location>
        <begin position="3"/>
        <end position="162"/>
    </location>
</feature>
<dbReference type="NCBIfam" id="TIGR01383">
    <property type="entry name" value="not_thiJ"/>
    <property type="match status" value="1"/>
</dbReference>
<proteinExistence type="predicted"/>
<dbReference type="STRING" id="1127699.HMPREF9151_00987"/>
<accession>L1NEC0</accession>
<dbReference type="AlphaFoldDB" id="L1NEC0"/>
<evidence type="ECO:0000313" key="3">
    <source>
        <dbReference type="Proteomes" id="UP000010433"/>
    </source>
</evidence>
<evidence type="ECO:0000313" key="2">
    <source>
        <dbReference type="EMBL" id="EKY01630.1"/>
    </source>
</evidence>
<dbReference type="RefSeq" id="WP_009162201.1">
    <property type="nucleotide sequence ID" value="NZ_KB290984.1"/>
</dbReference>
<dbReference type="GO" id="GO:0005737">
    <property type="term" value="C:cytoplasm"/>
    <property type="evidence" value="ECO:0007669"/>
    <property type="project" value="TreeGrafter"/>
</dbReference>
<protein>
    <submittedName>
        <fullName evidence="2">DJ-1 family protein</fullName>
    </submittedName>
</protein>
<gene>
    <name evidence="2" type="ORF">HMPREF9151_00987</name>
</gene>